<dbReference type="AlphaFoldDB" id="A0A251XKU7"/>
<name>A0A251XKU7_CLAMM</name>
<organism evidence="2 3">
    <name type="scientific">Clavibacter michiganensis subsp. michiganensis</name>
    <dbReference type="NCBI Taxonomy" id="33013"/>
    <lineage>
        <taxon>Bacteria</taxon>
        <taxon>Bacillati</taxon>
        <taxon>Actinomycetota</taxon>
        <taxon>Actinomycetes</taxon>
        <taxon>Micrococcales</taxon>
        <taxon>Microbacteriaceae</taxon>
        <taxon>Clavibacter</taxon>
    </lineage>
</organism>
<feature type="domain" description="DUF2087" evidence="1">
    <location>
        <begin position="2"/>
        <end position="48"/>
    </location>
</feature>
<sequence>MLDPDEVLDERALTARLLRLTDDHALLRRHLVDAGLVLRTRSGSEYARVTDEPA</sequence>
<proteinExistence type="predicted"/>
<protein>
    <recommendedName>
        <fullName evidence="1">DUF2087 domain-containing protein</fullName>
    </recommendedName>
</protein>
<dbReference type="Proteomes" id="UP000195062">
    <property type="component" value="Unassembled WGS sequence"/>
</dbReference>
<reference evidence="2 3" key="1">
    <citation type="submission" date="2016-08" db="EMBL/GenBank/DDBJ databases">
        <title>Genome sequence of Clavibacter michiganensis subsp. michiganensis strain CASJ007.</title>
        <authorList>
            <person name="Thapa S.P."/>
            <person name="Coaker G."/>
        </authorList>
    </citation>
    <scope>NUCLEOTIDE SEQUENCE [LARGE SCALE GENOMIC DNA]</scope>
    <source>
        <strain evidence="2">CASJ007</strain>
    </source>
</reference>
<evidence type="ECO:0000259" key="1">
    <source>
        <dbReference type="Pfam" id="PF09860"/>
    </source>
</evidence>
<accession>A0A251XKU7</accession>
<evidence type="ECO:0000313" key="3">
    <source>
        <dbReference type="Proteomes" id="UP000195062"/>
    </source>
</evidence>
<dbReference type="Pfam" id="PF09860">
    <property type="entry name" value="DUF2087"/>
    <property type="match status" value="1"/>
</dbReference>
<dbReference type="InterPro" id="IPR018656">
    <property type="entry name" value="DUF2087"/>
</dbReference>
<evidence type="ECO:0000313" key="2">
    <source>
        <dbReference type="EMBL" id="OUE04107.1"/>
    </source>
</evidence>
<dbReference type="EMBL" id="MDHH01000001">
    <property type="protein sequence ID" value="OUE04107.1"/>
    <property type="molecule type" value="Genomic_DNA"/>
</dbReference>
<gene>
    <name evidence="2" type="ORF">CMMCAS07_04100</name>
</gene>
<keyword evidence="3" id="KW-1185">Reference proteome</keyword>
<comment type="caution">
    <text evidence="2">The sequence shown here is derived from an EMBL/GenBank/DDBJ whole genome shotgun (WGS) entry which is preliminary data.</text>
</comment>